<protein>
    <submittedName>
        <fullName evidence="5">ABC transporter ATP-binding protein</fullName>
    </submittedName>
</protein>
<dbReference type="GO" id="GO:0016887">
    <property type="term" value="F:ATP hydrolysis activity"/>
    <property type="evidence" value="ECO:0007669"/>
    <property type="project" value="InterPro"/>
</dbReference>
<evidence type="ECO:0000256" key="1">
    <source>
        <dbReference type="ARBA" id="ARBA00022448"/>
    </source>
</evidence>
<evidence type="ECO:0000256" key="3">
    <source>
        <dbReference type="ARBA" id="ARBA00022840"/>
    </source>
</evidence>
<dbReference type="InterPro" id="IPR003439">
    <property type="entry name" value="ABC_transporter-like_ATP-bd"/>
</dbReference>
<gene>
    <name evidence="5" type="ORF">FAK_14600</name>
</gene>
<dbReference type="PROSITE" id="PS00211">
    <property type="entry name" value="ABC_TRANSPORTER_1"/>
    <property type="match status" value="1"/>
</dbReference>
<dbReference type="Pfam" id="PF00005">
    <property type="entry name" value="ABC_tran"/>
    <property type="match status" value="1"/>
</dbReference>
<dbReference type="SMART" id="SM00382">
    <property type="entry name" value="AAA"/>
    <property type="match status" value="1"/>
</dbReference>
<proteinExistence type="predicted"/>
<evidence type="ECO:0000313" key="6">
    <source>
        <dbReference type="Proteomes" id="UP001366166"/>
    </source>
</evidence>
<dbReference type="PROSITE" id="PS50893">
    <property type="entry name" value="ABC_TRANSPORTER_2"/>
    <property type="match status" value="1"/>
</dbReference>
<keyword evidence="1" id="KW-0813">Transport</keyword>
<evidence type="ECO:0000259" key="4">
    <source>
        <dbReference type="PROSITE" id="PS50893"/>
    </source>
</evidence>
<keyword evidence="2" id="KW-0547">Nucleotide-binding</keyword>
<dbReference type="GO" id="GO:0005524">
    <property type="term" value="F:ATP binding"/>
    <property type="evidence" value="ECO:0007669"/>
    <property type="project" value="UniProtKB-KW"/>
</dbReference>
<dbReference type="PANTHER" id="PTHR43023:SF6">
    <property type="entry name" value="INTERMEMBRANE PHOSPHOLIPID TRANSPORT SYSTEM ATP-BINDING PROTEIN MLAF"/>
    <property type="match status" value="1"/>
</dbReference>
<dbReference type="KEGG" id="dmp:FAK_14600"/>
<evidence type="ECO:0000256" key="2">
    <source>
        <dbReference type="ARBA" id="ARBA00022741"/>
    </source>
</evidence>
<keyword evidence="6" id="KW-1185">Reference proteome</keyword>
<organism evidence="5 6">
    <name type="scientific">Desulfoferula mesophila</name>
    <dbReference type="NCBI Taxonomy" id="3058419"/>
    <lineage>
        <taxon>Bacteria</taxon>
        <taxon>Pseudomonadati</taxon>
        <taxon>Thermodesulfobacteriota</taxon>
        <taxon>Desulfarculia</taxon>
        <taxon>Desulfarculales</taxon>
        <taxon>Desulfarculaceae</taxon>
        <taxon>Desulfoferula</taxon>
    </lineage>
</organism>
<dbReference type="CDD" id="cd03261">
    <property type="entry name" value="ABC_Org_Solvent_Resistant"/>
    <property type="match status" value="1"/>
</dbReference>
<sequence length="254" mass="27738">MSNTGDIIELQDIHKSFGSQRVLKGLNLKIPKGLTTVIIGRSGGGKSVMLKHMIGLIKPDQGQVLVGGHDIVGLNDHQLNQVRRRFGMLFQEAALFDSMTVLDNVAFPLREHTHLTDQQVREKVSEKLAMVGLPGVEKKMPSELSGGMRKRVGLARAIALEPEIILYDEPTTGLDPPLSAAINRLIADTQAKLGVTSVVISHDIEGAYEVGHNIAMLYNGEIIVQGTPEEIRHSDNEVVQQFIHGRPEGPIDVI</sequence>
<feature type="domain" description="ABC transporter" evidence="4">
    <location>
        <begin position="8"/>
        <end position="244"/>
    </location>
</feature>
<dbReference type="SUPFAM" id="SSF52540">
    <property type="entry name" value="P-loop containing nucleoside triphosphate hydrolases"/>
    <property type="match status" value="1"/>
</dbReference>
<dbReference type="AlphaFoldDB" id="A0AAU9EMH0"/>
<keyword evidence="3 5" id="KW-0067">ATP-binding</keyword>
<dbReference type="InterPro" id="IPR017871">
    <property type="entry name" value="ABC_transporter-like_CS"/>
</dbReference>
<reference evidence="6" key="1">
    <citation type="journal article" date="2023" name="Arch. Microbiol.">
        <title>Desulfoferula mesophilus gen. nov. sp. nov., a mesophilic sulfate-reducing bacterium isolated from a brackish lake sediment.</title>
        <authorList>
            <person name="Watanabe T."/>
            <person name="Yabe T."/>
            <person name="Tsuji J.M."/>
            <person name="Fukui M."/>
        </authorList>
    </citation>
    <scope>NUCLEOTIDE SEQUENCE [LARGE SCALE GENOMIC DNA]</scope>
    <source>
        <strain evidence="6">12FAK</strain>
    </source>
</reference>
<name>A0AAU9EMH0_9BACT</name>
<dbReference type="RefSeq" id="WP_338606109.1">
    <property type="nucleotide sequence ID" value="NZ_AP028679.1"/>
</dbReference>
<evidence type="ECO:0000313" key="5">
    <source>
        <dbReference type="EMBL" id="BEQ14394.1"/>
    </source>
</evidence>
<dbReference type="Gene3D" id="3.40.50.300">
    <property type="entry name" value="P-loop containing nucleotide triphosphate hydrolases"/>
    <property type="match status" value="1"/>
</dbReference>
<dbReference type="InterPro" id="IPR003593">
    <property type="entry name" value="AAA+_ATPase"/>
</dbReference>
<accession>A0AAU9EMH0</accession>
<dbReference type="InterPro" id="IPR027417">
    <property type="entry name" value="P-loop_NTPase"/>
</dbReference>
<dbReference type="PANTHER" id="PTHR43023">
    <property type="entry name" value="PROTEIN TRIGALACTOSYLDIACYLGLYCEROL 3, CHLOROPLASTIC"/>
    <property type="match status" value="1"/>
</dbReference>
<dbReference type="Proteomes" id="UP001366166">
    <property type="component" value="Chromosome"/>
</dbReference>
<dbReference type="EMBL" id="AP028679">
    <property type="protein sequence ID" value="BEQ14394.1"/>
    <property type="molecule type" value="Genomic_DNA"/>
</dbReference>